<feature type="compositionally biased region" description="Low complexity" evidence="1">
    <location>
        <begin position="54"/>
        <end position="64"/>
    </location>
</feature>
<evidence type="ECO:0000313" key="2">
    <source>
        <dbReference type="EMBL" id="CAK0859824.1"/>
    </source>
</evidence>
<evidence type="ECO:0000313" key="3">
    <source>
        <dbReference type="Proteomes" id="UP001189429"/>
    </source>
</evidence>
<gene>
    <name evidence="2" type="ORF">PCOR1329_LOCUS49057</name>
</gene>
<feature type="region of interest" description="Disordered" evidence="1">
    <location>
        <begin position="32"/>
        <end position="73"/>
    </location>
</feature>
<accession>A0ABN9UJE4</accession>
<name>A0ABN9UJE4_9DINO</name>
<feature type="region of interest" description="Disordered" evidence="1">
    <location>
        <begin position="304"/>
        <end position="339"/>
    </location>
</feature>
<dbReference type="Proteomes" id="UP001189429">
    <property type="component" value="Unassembled WGS sequence"/>
</dbReference>
<feature type="region of interest" description="Disordered" evidence="1">
    <location>
        <begin position="92"/>
        <end position="172"/>
    </location>
</feature>
<feature type="non-terminal residue" evidence="2">
    <location>
        <position position="472"/>
    </location>
</feature>
<reference evidence="2" key="1">
    <citation type="submission" date="2023-10" db="EMBL/GenBank/DDBJ databases">
        <authorList>
            <person name="Chen Y."/>
            <person name="Shah S."/>
            <person name="Dougan E. K."/>
            <person name="Thang M."/>
            <person name="Chan C."/>
        </authorList>
    </citation>
    <scope>NUCLEOTIDE SEQUENCE [LARGE SCALE GENOMIC DNA]</scope>
</reference>
<dbReference type="EMBL" id="CAUYUJ010015935">
    <property type="protein sequence ID" value="CAK0859824.1"/>
    <property type="molecule type" value="Genomic_DNA"/>
</dbReference>
<sequence>VDWQCDDASSIWWCGFYPAGYVGAESWAIDWKDDESGSWPSQDWDQKQRVQCAGQGPQHQQGGPTQETKALAEQAAAAEVLAAGASRTTTEAHAAVAEARKDRGFFPSKSRPRGGASSKKGKGCLIRGRPDHRWRERPDRRSANDKQVAPKGEGFGSQGGPEGKASFGKNKGQPSQCMGWGIFDLHVIWPMSNLASRELAPDCGATTLGGSRGAVASLVEAAMSEYPRADCRIDGDGGPWFKLAHGEWGQAMSEAWLHSPAGWLGAHVLDADDVPVSTGVGRLSARDVASRSNSLQLYDREGKQAEAAGLRRGRSGRRLLDAPGPLRPRGPTSRGQRAGARDFLGHADGQGPQIPSDGYVSSEIAAAIYEEMTWVEVAGVIFFDLATRATEGNADMIPLATEGFSGNYRSHSHPEVAQQAWGEMAQDDPGPTATLVRHLANERGPSKHKGRVMIELVADATHSRQDGPKRVP</sequence>
<feature type="non-terminal residue" evidence="2">
    <location>
        <position position="1"/>
    </location>
</feature>
<evidence type="ECO:0000256" key="1">
    <source>
        <dbReference type="SAM" id="MobiDB-lite"/>
    </source>
</evidence>
<organism evidence="2 3">
    <name type="scientific">Prorocentrum cordatum</name>
    <dbReference type="NCBI Taxonomy" id="2364126"/>
    <lineage>
        <taxon>Eukaryota</taxon>
        <taxon>Sar</taxon>
        <taxon>Alveolata</taxon>
        <taxon>Dinophyceae</taxon>
        <taxon>Prorocentrales</taxon>
        <taxon>Prorocentraceae</taxon>
        <taxon>Prorocentrum</taxon>
    </lineage>
</organism>
<comment type="caution">
    <text evidence="2">The sequence shown here is derived from an EMBL/GenBank/DDBJ whole genome shotgun (WGS) entry which is preliminary data.</text>
</comment>
<feature type="compositionally biased region" description="Basic and acidic residues" evidence="1">
    <location>
        <begin position="128"/>
        <end position="144"/>
    </location>
</feature>
<protein>
    <submittedName>
        <fullName evidence="2">Uncharacterized protein</fullName>
    </submittedName>
</protein>
<keyword evidence="3" id="KW-1185">Reference proteome</keyword>
<proteinExistence type="predicted"/>
<feature type="compositionally biased region" description="Gly residues" evidence="1">
    <location>
        <begin position="153"/>
        <end position="162"/>
    </location>
</feature>